<keyword evidence="4" id="KW-0645">Protease</keyword>
<dbReference type="SUPFAM" id="SSF56601">
    <property type="entry name" value="beta-lactamase/transpeptidase-like"/>
    <property type="match status" value="1"/>
</dbReference>
<dbReference type="GO" id="GO:0004180">
    <property type="term" value="F:carboxypeptidase activity"/>
    <property type="evidence" value="ECO:0007669"/>
    <property type="project" value="UniProtKB-KW"/>
</dbReference>
<accession>A0ABP7CUL5</accession>
<dbReference type="PANTHER" id="PTHR30023:SF0">
    <property type="entry name" value="PENICILLIN-SENSITIVE CARBOXYPEPTIDASE A"/>
    <property type="match status" value="1"/>
</dbReference>
<evidence type="ECO:0000256" key="2">
    <source>
        <dbReference type="ARBA" id="ARBA00022801"/>
    </source>
</evidence>
<feature type="region of interest" description="Disordered" evidence="3">
    <location>
        <begin position="39"/>
        <end position="60"/>
    </location>
</feature>
<keyword evidence="2" id="KW-0378">Hydrolase</keyword>
<dbReference type="RefSeq" id="WP_344888523.1">
    <property type="nucleotide sequence ID" value="NZ_BAAAZP010000149.1"/>
</dbReference>
<comment type="similarity">
    <text evidence="1">Belongs to the peptidase S13 family.</text>
</comment>
<dbReference type="Proteomes" id="UP001500902">
    <property type="component" value="Unassembled WGS sequence"/>
</dbReference>
<organism evidence="4 5">
    <name type="scientific">Nonomuraea antimicrobica</name>
    <dbReference type="NCBI Taxonomy" id="561173"/>
    <lineage>
        <taxon>Bacteria</taxon>
        <taxon>Bacillati</taxon>
        <taxon>Actinomycetota</taxon>
        <taxon>Actinomycetes</taxon>
        <taxon>Streptosporangiales</taxon>
        <taxon>Streptosporangiaceae</taxon>
        <taxon>Nonomuraea</taxon>
    </lineage>
</organism>
<proteinExistence type="inferred from homology"/>
<evidence type="ECO:0000313" key="4">
    <source>
        <dbReference type="EMBL" id="GAA3696523.1"/>
    </source>
</evidence>
<dbReference type="PRINTS" id="PR00922">
    <property type="entry name" value="DADACBPTASE3"/>
</dbReference>
<dbReference type="Pfam" id="PF02113">
    <property type="entry name" value="Peptidase_S13"/>
    <property type="match status" value="2"/>
</dbReference>
<keyword evidence="5" id="KW-1185">Reference proteome</keyword>
<dbReference type="PANTHER" id="PTHR30023">
    <property type="entry name" value="D-ALANYL-D-ALANINE CARBOXYPEPTIDASE"/>
    <property type="match status" value="1"/>
</dbReference>
<sequence>MARRDRLVMLTTLAVLQALTIVTGVYAVTTDFSLGALTSGSSPTEPTASPAEGSPPIPVVTSGPVLAQLSATSGDGPLPTKGTLTKQLASALGDQALGGRVGAVVLDTVTGEQIFASNPGTAVTPASTTKIVSCAAALASLGPETRLSTRTVQGAKPGTVILVGGGDPLLAGPEAKQGDYPKQASLATLAARTAATLKSQGVRKVTLSYDTSLFTGTPKAPGWKPNYIPDGEVAPIYALTIDEGRQDPEFRSPRVADPPQFAADAFAKLLGKQGISVAKSVRPAKAPAGAAELGKVDSAPLYALVEHTLTRSDNDLAEALIRHVAIKEGQEASFAGATKAVVEVLRRLGVTQDIALSDGSGLSIRNRISPEALARTLALASAANRPDLHAVATGMPIAGFSGTLGNGRRFTGSDSRDQVGLVRAKTGTLNNINTLAGMATTKDGRLVTFAFMADRVPVNAEPVLDRLAAIVARS</sequence>
<dbReference type="Gene3D" id="3.40.710.10">
    <property type="entry name" value="DD-peptidase/beta-lactamase superfamily"/>
    <property type="match status" value="2"/>
</dbReference>
<evidence type="ECO:0000256" key="3">
    <source>
        <dbReference type="SAM" id="MobiDB-lite"/>
    </source>
</evidence>
<comment type="caution">
    <text evidence="4">The sequence shown here is derived from an EMBL/GenBank/DDBJ whole genome shotgun (WGS) entry which is preliminary data.</text>
</comment>
<dbReference type="Gene3D" id="3.50.80.20">
    <property type="entry name" value="D-Ala-D-Ala carboxypeptidase C, peptidase S13"/>
    <property type="match status" value="1"/>
</dbReference>
<dbReference type="InterPro" id="IPR012338">
    <property type="entry name" value="Beta-lactam/transpept-like"/>
</dbReference>
<dbReference type="InterPro" id="IPR000667">
    <property type="entry name" value="Peptidase_S13"/>
</dbReference>
<dbReference type="EMBL" id="BAAAZP010000149">
    <property type="protein sequence ID" value="GAA3696523.1"/>
    <property type="molecule type" value="Genomic_DNA"/>
</dbReference>
<reference evidence="5" key="1">
    <citation type="journal article" date="2019" name="Int. J. Syst. Evol. Microbiol.">
        <title>The Global Catalogue of Microorganisms (GCM) 10K type strain sequencing project: providing services to taxonomists for standard genome sequencing and annotation.</title>
        <authorList>
            <consortium name="The Broad Institute Genomics Platform"/>
            <consortium name="The Broad Institute Genome Sequencing Center for Infectious Disease"/>
            <person name="Wu L."/>
            <person name="Ma J."/>
        </authorList>
    </citation>
    <scope>NUCLEOTIDE SEQUENCE [LARGE SCALE GENOMIC DNA]</scope>
    <source>
        <strain evidence="5">JCM 16904</strain>
    </source>
</reference>
<dbReference type="NCBIfam" id="TIGR00666">
    <property type="entry name" value="PBP4"/>
    <property type="match status" value="1"/>
</dbReference>
<protein>
    <submittedName>
        <fullName evidence="4">D-alanyl-D-alanine carboxypeptidase/D-alanyl-D-alanine-endopeptidase</fullName>
    </submittedName>
</protein>
<evidence type="ECO:0000256" key="1">
    <source>
        <dbReference type="ARBA" id="ARBA00006096"/>
    </source>
</evidence>
<gene>
    <name evidence="4" type="primary">dacB_2</name>
    <name evidence="4" type="ORF">GCM10022224_072750</name>
</gene>
<name>A0ABP7CUL5_9ACTN</name>
<evidence type="ECO:0000313" key="5">
    <source>
        <dbReference type="Proteomes" id="UP001500902"/>
    </source>
</evidence>
<keyword evidence="4" id="KW-0121">Carboxypeptidase</keyword>